<sequence length="43" mass="4933">MSTHKGKGVTDDPFRDYLGLGFEEESRNLLLATIRDVKKLFSF</sequence>
<proteinExistence type="predicted"/>
<reference evidence="1" key="1">
    <citation type="submission" date="2014-09" db="EMBL/GenBank/DDBJ databases">
        <authorList>
            <person name="Magalhaes I.L.F."/>
            <person name="Oliveira U."/>
            <person name="Santos F.R."/>
            <person name="Vidigal T.H.D.A."/>
            <person name="Brescovit A.D."/>
            <person name="Santos A.J."/>
        </authorList>
    </citation>
    <scope>NUCLEOTIDE SEQUENCE</scope>
    <source>
        <tissue evidence="1">Shoot tissue taken approximately 20 cm above the soil surface</tissue>
    </source>
</reference>
<dbReference type="EMBL" id="GBRH01225562">
    <property type="protein sequence ID" value="JAD72333.1"/>
    <property type="molecule type" value="Transcribed_RNA"/>
</dbReference>
<organism evidence="1">
    <name type="scientific">Arundo donax</name>
    <name type="common">Giant reed</name>
    <name type="synonym">Donax arundinaceus</name>
    <dbReference type="NCBI Taxonomy" id="35708"/>
    <lineage>
        <taxon>Eukaryota</taxon>
        <taxon>Viridiplantae</taxon>
        <taxon>Streptophyta</taxon>
        <taxon>Embryophyta</taxon>
        <taxon>Tracheophyta</taxon>
        <taxon>Spermatophyta</taxon>
        <taxon>Magnoliopsida</taxon>
        <taxon>Liliopsida</taxon>
        <taxon>Poales</taxon>
        <taxon>Poaceae</taxon>
        <taxon>PACMAD clade</taxon>
        <taxon>Arundinoideae</taxon>
        <taxon>Arundineae</taxon>
        <taxon>Arundo</taxon>
    </lineage>
</organism>
<dbReference type="AlphaFoldDB" id="A0A0A9CD03"/>
<protein>
    <submittedName>
        <fullName evidence="1">Uncharacterized protein</fullName>
    </submittedName>
</protein>
<name>A0A0A9CD03_ARUDO</name>
<accession>A0A0A9CD03</accession>
<reference evidence="1" key="2">
    <citation type="journal article" date="2015" name="Data Brief">
        <title>Shoot transcriptome of the giant reed, Arundo donax.</title>
        <authorList>
            <person name="Barrero R.A."/>
            <person name="Guerrero F.D."/>
            <person name="Moolhuijzen P."/>
            <person name="Goolsby J.A."/>
            <person name="Tidwell J."/>
            <person name="Bellgard S.E."/>
            <person name="Bellgard M.I."/>
        </authorList>
    </citation>
    <scope>NUCLEOTIDE SEQUENCE</scope>
    <source>
        <tissue evidence="1">Shoot tissue taken approximately 20 cm above the soil surface</tissue>
    </source>
</reference>
<evidence type="ECO:0000313" key="1">
    <source>
        <dbReference type="EMBL" id="JAD72333.1"/>
    </source>
</evidence>